<feature type="compositionally biased region" description="Basic and acidic residues" evidence="1">
    <location>
        <begin position="214"/>
        <end position="225"/>
    </location>
</feature>
<proteinExistence type="predicted"/>
<feature type="signal peptide" evidence="3">
    <location>
        <begin position="1"/>
        <end position="22"/>
    </location>
</feature>
<feature type="compositionally biased region" description="Polar residues" evidence="1">
    <location>
        <begin position="199"/>
        <end position="213"/>
    </location>
</feature>
<evidence type="ECO:0000256" key="2">
    <source>
        <dbReference type="SAM" id="Phobius"/>
    </source>
</evidence>
<name>A0AAN9GFB1_9CAEN</name>
<evidence type="ECO:0000256" key="1">
    <source>
        <dbReference type="SAM" id="MobiDB-lite"/>
    </source>
</evidence>
<feature type="chain" id="PRO_5042937996" evidence="3">
    <location>
        <begin position="23"/>
        <end position="315"/>
    </location>
</feature>
<keyword evidence="2" id="KW-1133">Transmembrane helix</keyword>
<gene>
    <name evidence="4" type="ORF">V1264_017546</name>
</gene>
<dbReference type="Proteomes" id="UP001374579">
    <property type="component" value="Unassembled WGS sequence"/>
</dbReference>
<feature type="compositionally biased region" description="Basic and acidic residues" evidence="1">
    <location>
        <begin position="243"/>
        <end position="266"/>
    </location>
</feature>
<feature type="compositionally biased region" description="Polar residues" evidence="1">
    <location>
        <begin position="269"/>
        <end position="287"/>
    </location>
</feature>
<evidence type="ECO:0000313" key="4">
    <source>
        <dbReference type="EMBL" id="KAK7106277.1"/>
    </source>
</evidence>
<evidence type="ECO:0000313" key="5">
    <source>
        <dbReference type="Proteomes" id="UP001374579"/>
    </source>
</evidence>
<dbReference type="EMBL" id="JBAMIC010000007">
    <property type="protein sequence ID" value="KAK7106277.1"/>
    <property type="molecule type" value="Genomic_DNA"/>
</dbReference>
<evidence type="ECO:0000256" key="3">
    <source>
        <dbReference type="SAM" id="SignalP"/>
    </source>
</evidence>
<feature type="transmembrane region" description="Helical" evidence="2">
    <location>
        <begin position="152"/>
        <end position="170"/>
    </location>
</feature>
<dbReference type="AlphaFoldDB" id="A0AAN9GFB1"/>
<feature type="compositionally biased region" description="Polar residues" evidence="1">
    <location>
        <begin position="304"/>
        <end position="315"/>
    </location>
</feature>
<accession>A0AAN9GFB1</accession>
<sequence>MLRKTFLVCALLISALTFPARADDTSALVQGYTCASVAEGSTFVQTLNFSKVISSSTEYLFVRINKDNESDLIQCYRHDDNPSTKCEVQKSRFQSKGLVHDQLIIISQNATRDLQGLYVLRIAFNNTSYPPVNCRFTVLETLDTGSNKNDLTILWLVPLFVVIILGLACYRRRKQCARRGSFRTLRSLGSQLTRCGRETCNSVSDGNHNPQTDSKTEDTIGKEPTETNELLPKDPGPPATKSKQKENNIGKEQTETNELHPKDQGRLRPNQSAQKDSDTTEQASQNPKMGAQTKEELFDPVAQQLKQKLPSTLKE</sequence>
<feature type="region of interest" description="Disordered" evidence="1">
    <location>
        <begin position="199"/>
        <end position="315"/>
    </location>
</feature>
<protein>
    <submittedName>
        <fullName evidence="4">Uncharacterized protein</fullName>
    </submittedName>
</protein>
<reference evidence="4 5" key="1">
    <citation type="submission" date="2024-02" db="EMBL/GenBank/DDBJ databases">
        <title>Chromosome-scale genome assembly of the rough periwinkle Littorina saxatilis.</title>
        <authorList>
            <person name="De Jode A."/>
            <person name="Faria R."/>
            <person name="Formenti G."/>
            <person name="Sims Y."/>
            <person name="Smith T.P."/>
            <person name="Tracey A."/>
            <person name="Wood J.M.D."/>
            <person name="Zagrodzka Z.B."/>
            <person name="Johannesson K."/>
            <person name="Butlin R.K."/>
            <person name="Leder E.H."/>
        </authorList>
    </citation>
    <scope>NUCLEOTIDE SEQUENCE [LARGE SCALE GENOMIC DNA]</scope>
    <source>
        <strain evidence="4">Snail1</strain>
        <tissue evidence="4">Muscle</tissue>
    </source>
</reference>
<organism evidence="4 5">
    <name type="scientific">Littorina saxatilis</name>
    <dbReference type="NCBI Taxonomy" id="31220"/>
    <lineage>
        <taxon>Eukaryota</taxon>
        <taxon>Metazoa</taxon>
        <taxon>Spiralia</taxon>
        <taxon>Lophotrochozoa</taxon>
        <taxon>Mollusca</taxon>
        <taxon>Gastropoda</taxon>
        <taxon>Caenogastropoda</taxon>
        <taxon>Littorinimorpha</taxon>
        <taxon>Littorinoidea</taxon>
        <taxon>Littorinidae</taxon>
        <taxon>Littorina</taxon>
    </lineage>
</organism>
<keyword evidence="2" id="KW-0812">Transmembrane</keyword>
<keyword evidence="5" id="KW-1185">Reference proteome</keyword>
<keyword evidence="2" id="KW-0472">Membrane</keyword>
<comment type="caution">
    <text evidence="4">The sequence shown here is derived from an EMBL/GenBank/DDBJ whole genome shotgun (WGS) entry which is preliminary data.</text>
</comment>
<keyword evidence="3" id="KW-0732">Signal</keyword>